<comment type="subcellular location">
    <subcellularLocation>
        <location evidence="1">Cytoplasm</location>
    </subcellularLocation>
</comment>
<feature type="compositionally biased region" description="Polar residues" evidence="4">
    <location>
        <begin position="173"/>
        <end position="186"/>
    </location>
</feature>
<dbReference type="InterPro" id="IPR029032">
    <property type="entry name" value="AhpD-like"/>
</dbReference>
<feature type="compositionally biased region" description="Low complexity" evidence="4">
    <location>
        <begin position="154"/>
        <end position="165"/>
    </location>
</feature>
<feature type="region of interest" description="Disordered" evidence="4">
    <location>
        <begin position="649"/>
        <end position="682"/>
    </location>
</feature>
<evidence type="ECO:0000256" key="1">
    <source>
        <dbReference type="ARBA" id="ARBA00004496"/>
    </source>
</evidence>
<gene>
    <name evidence="5" type="primary">SESN1</name>
    <name evidence="5" type="ORF">DFQ27_001640</name>
</gene>
<protein>
    <submittedName>
        <fullName evidence="5">Sestrin-1</fullName>
    </submittedName>
</protein>
<name>A0A9P6U7B6_9FUNG</name>
<dbReference type="Gene3D" id="1.20.1290.10">
    <property type="entry name" value="AhpD-like"/>
    <property type="match status" value="1"/>
</dbReference>
<evidence type="ECO:0000256" key="2">
    <source>
        <dbReference type="ARBA" id="ARBA00008350"/>
    </source>
</evidence>
<dbReference type="PANTHER" id="PTHR12474:SF0">
    <property type="entry name" value="SESTRIN HOMOLOG"/>
    <property type="match status" value="1"/>
</dbReference>
<feature type="compositionally biased region" description="Acidic residues" evidence="4">
    <location>
        <begin position="936"/>
        <end position="949"/>
    </location>
</feature>
<reference evidence="5" key="1">
    <citation type="journal article" date="2020" name="Fungal Divers.">
        <title>Resolving the Mortierellaceae phylogeny through synthesis of multi-gene phylogenetics and phylogenomics.</title>
        <authorList>
            <person name="Vandepol N."/>
            <person name="Liber J."/>
            <person name="Desiro A."/>
            <person name="Na H."/>
            <person name="Kennedy M."/>
            <person name="Barry K."/>
            <person name="Grigoriev I.V."/>
            <person name="Miller A.N."/>
            <person name="O'Donnell K."/>
            <person name="Stajich J.E."/>
            <person name="Bonito G."/>
        </authorList>
    </citation>
    <scope>NUCLEOTIDE SEQUENCE</scope>
    <source>
        <strain evidence="5">BC1065</strain>
    </source>
</reference>
<dbReference type="InterPro" id="IPR006730">
    <property type="entry name" value="Sestrin"/>
</dbReference>
<evidence type="ECO:0000256" key="4">
    <source>
        <dbReference type="SAM" id="MobiDB-lite"/>
    </source>
</evidence>
<feature type="region of interest" description="Disordered" evidence="4">
    <location>
        <begin position="548"/>
        <end position="578"/>
    </location>
</feature>
<evidence type="ECO:0000313" key="5">
    <source>
        <dbReference type="EMBL" id="KAG0263683.1"/>
    </source>
</evidence>
<dbReference type="GO" id="GO:0016239">
    <property type="term" value="P:positive regulation of macroautophagy"/>
    <property type="evidence" value="ECO:0007669"/>
    <property type="project" value="TreeGrafter"/>
</dbReference>
<organism evidence="5 6">
    <name type="scientific">Actinomortierella ambigua</name>
    <dbReference type="NCBI Taxonomy" id="1343610"/>
    <lineage>
        <taxon>Eukaryota</taxon>
        <taxon>Fungi</taxon>
        <taxon>Fungi incertae sedis</taxon>
        <taxon>Mucoromycota</taxon>
        <taxon>Mortierellomycotina</taxon>
        <taxon>Mortierellomycetes</taxon>
        <taxon>Mortierellales</taxon>
        <taxon>Mortierellaceae</taxon>
        <taxon>Actinomortierella</taxon>
    </lineage>
</organism>
<feature type="compositionally biased region" description="Polar residues" evidence="4">
    <location>
        <begin position="556"/>
        <end position="567"/>
    </location>
</feature>
<feature type="compositionally biased region" description="Low complexity" evidence="4">
    <location>
        <begin position="97"/>
        <end position="110"/>
    </location>
</feature>
<proteinExistence type="inferred from homology"/>
<dbReference type="EMBL" id="JAAAJB010000156">
    <property type="protein sequence ID" value="KAG0263683.1"/>
    <property type="molecule type" value="Genomic_DNA"/>
</dbReference>
<dbReference type="SUPFAM" id="SSF69118">
    <property type="entry name" value="AhpD-like"/>
    <property type="match status" value="1"/>
</dbReference>
<feature type="compositionally biased region" description="Low complexity" evidence="4">
    <location>
        <begin position="331"/>
        <end position="351"/>
    </location>
</feature>
<dbReference type="GO" id="GO:1990253">
    <property type="term" value="P:cellular response to leucine starvation"/>
    <property type="evidence" value="ECO:0007669"/>
    <property type="project" value="TreeGrafter"/>
</dbReference>
<feature type="region of interest" description="Disordered" evidence="4">
    <location>
        <begin position="827"/>
        <end position="863"/>
    </location>
</feature>
<dbReference type="GO" id="GO:0071233">
    <property type="term" value="P:cellular response to L-leucine"/>
    <property type="evidence" value="ECO:0007669"/>
    <property type="project" value="TreeGrafter"/>
</dbReference>
<feature type="compositionally biased region" description="Low complexity" evidence="4">
    <location>
        <begin position="660"/>
        <end position="677"/>
    </location>
</feature>
<dbReference type="GO" id="GO:1901031">
    <property type="term" value="P:regulation of response to reactive oxygen species"/>
    <property type="evidence" value="ECO:0007669"/>
    <property type="project" value="InterPro"/>
</dbReference>
<feature type="region of interest" description="Disordered" evidence="4">
    <location>
        <begin position="151"/>
        <end position="188"/>
    </location>
</feature>
<feature type="compositionally biased region" description="Low complexity" evidence="4">
    <location>
        <begin position="119"/>
        <end position="129"/>
    </location>
</feature>
<comment type="caution">
    <text evidence="5">The sequence shown here is derived from an EMBL/GenBank/DDBJ whole genome shotgun (WGS) entry which is preliminary data.</text>
</comment>
<feature type="region of interest" description="Disordered" evidence="4">
    <location>
        <begin position="324"/>
        <end position="352"/>
    </location>
</feature>
<dbReference type="AlphaFoldDB" id="A0A9P6U7B6"/>
<dbReference type="GO" id="GO:0070728">
    <property type="term" value="F:L-leucine binding"/>
    <property type="evidence" value="ECO:0007669"/>
    <property type="project" value="TreeGrafter"/>
</dbReference>
<feature type="region of interest" description="Disordered" evidence="4">
    <location>
        <begin position="928"/>
        <end position="949"/>
    </location>
</feature>
<accession>A0A9P6U7B6</accession>
<dbReference type="GO" id="GO:1904262">
    <property type="term" value="P:negative regulation of TORC1 signaling"/>
    <property type="evidence" value="ECO:0007669"/>
    <property type="project" value="TreeGrafter"/>
</dbReference>
<keyword evidence="3" id="KW-0963">Cytoplasm</keyword>
<dbReference type="OrthoDB" id="337464at2759"/>
<dbReference type="GO" id="GO:0005634">
    <property type="term" value="C:nucleus"/>
    <property type="evidence" value="ECO:0007669"/>
    <property type="project" value="InterPro"/>
</dbReference>
<comment type="similarity">
    <text evidence="2">Belongs to the sestrin family.</text>
</comment>
<feature type="region of interest" description="Disordered" evidence="4">
    <location>
        <begin position="93"/>
        <end position="134"/>
    </location>
</feature>
<dbReference type="PANTHER" id="PTHR12474">
    <property type="entry name" value="P53 REGULATED PA26 NUCLEAR PROTEIN SESTRIN"/>
    <property type="match status" value="1"/>
</dbReference>
<sequence length="949" mass="105474">MARAGSLWHQHLLRGSSYAINTLSPSQVLHWNDDSVARQVPSTPSSFTYSRFRAVLFNDILDANPATRSHALDNIVNIVTGWARVVTDARLSESWSQQQQQQQLEQQAGQGNPTPPFSPTTDLTPSTSTIDGTLCSEPSLEKLSISTATPLSDEATAATETSTTAVPPPLHPSSRSRTNSTMSATSPVEALPGRAIHSASSSTSAAGAGASMGLTSPDWMGSCLNAGEYHFQNDPDIHLNREVPDKLSPLEERVAEVDEAARLLRHHILTILRFTVNCPYKDVKARLLDLVAHLETMDVPIPRPIHNSASFFIDPKDIYLLDSPESSQCASPNLSPSKRNSSSSSLSTLPPIMTRLPRCEGTIPDPATKELIIRTFLNHGRASNLFRVLAYFPTFWERFEASQNIMMNGPGPIPKAWRCYVAIMAASQFSCQYLVSMMKLDYLTSGGDPTWLNGLTFTTQKIRNLAKLNSLMAHQPWRLKPRHIQELVSREINHNPHNVWTISELAQVMVILSSIHSLSMLVTSCGIVPEIDMVGGTFVDLSKYATKDEAKEDHSNNGTSRSESMSPMTLLPSPAPESDGTMLPSIGRPYHFHIALPPAMNSRRTYDEATSKLHTAELISRLLQAHECCGYGEDADDLSDSLEFPKGYEEFEDDFPQPEPRTISPSSSSVQSDGTTSATDSRFRPVQENMSRFLDMSCQVESTLFDCRSKQYSVFRADDFRWEDDASSLLSKCLPELFETLEDEFNESLNFTDHSFFDQGFDQHEGGVDTFPFRQAIWYYTLRLFGLMFPDYDYRNLSKFMNKTLANYIRKSCHYITLVEALPPTAPTSAGLERSPSDVGSVDSVDVAPSPSSPSQPYPSSYTAASPGIPLGGMVLSDLHKIDKNDFDNMGFELRPEERCHINIIVMEAAKQAKLLYALRALDRWERKVEGRLGPDEQDEDDEGDDERL</sequence>
<evidence type="ECO:0000256" key="3">
    <source>
        <dbReference type="ARBA" id="ARBA00022490"/>
    </source>
</evidence>
<feature type="compositionally biased region" description="Low complexity" evidence="4">
    <location>
        <begin position="837"/>
        <end position="850"/>
    </location>
</feature>
<dbReference type="GO" id="GO:0016684">
    <property type="term" value="F:oxidoreductase activity, acting on peroxide as acceptor"/>
    <property type="evidence" value="ECO:0007669"/>
    <property type="project" value="TreeGrafter"/>
</dbReference>
<dbReference type="Proteomes" id="UP000807716">
    <property type="component" value="Unassembled WGS sequence"/>
</dbReference>
<evidence type="ECO:0000313" key="6">
    <source>
        <dbReference type="Proteomes" id="UP000807716"/>
    </source>
</evidence>
<keyword evidence="6" id="KW-1185">Reference proteome</keyword>
<dbReference type="GO" id="GO:0005737">
    <property type="term" value="C:cytoplasm"/>
    <property type="evidence" value="ECO:0007669"/>
    <property type="project" value="UniProtKB-SubCell"/>
</dbReference>
<dbReference type="Pfam" id="PF04636">
    <property type="entry name" value="PA26"/>
    <property type="match status" value="2"/>
</dbReference>